<dbReference type="InterPro" id="IPR050782">
    <property type="entry name" value="PP1_regulatory_subunit_3"/>
</dbReference>
<dbReference type="GO" id="GO:2001069">
    <property type="term" value="F:glycogen binding"/>
    <property type="evidence" value="ECO:0007669"/>
    <property type="project" value="TreeGrafter"/>
</dbReference>
<dbReference type="PANTHER" id="PTHR12307">
    <property type="entry name" value="PROTEIN PHOSPHATASE 1 REGULATORY SUBUNIT"/>
    <property type="match status" value="1"/>
</dbReference>
<dbReference type="PROSITE" id="PS51159">
    <property type="entry name" value="CBM21"/>
    <property type="match status" value="1"/>
</dbReference>
<dbReference type="OMA" id="KSKRFQN"/>
<feature type="compositionally biased region" description="Polar residues" evidence="1">
    <location>
        <begin position="10"/>
        <end position="36"/>
    </location>
</feature>
<dbReference type="InterPro" id="IPR005036">
    <property type="entry name" value="CBM21_dom"/>
</dbReference>
<dbReference type="RefSeq" id="XP_003670495.1">
    <property type="nucleotide sequence ID" value="XM_003670447.1"/>
</dbReference>
<dbReference type="AlphaFoldDB" id="G0WBY2"/>
<feature type="region of interest" description="Disordered" evidence="1">
    <location>
        <begin position="153"/>
        <end position="208"/>
    </location>
</feature>
<dbReference type="EMBL" id="HE580271">
    <property type="protein sequence ID" value="CCD25252.1"/>
    <property type="molecule type" value="Genomic_DNA"/>
</dbReference>
<reference evidence="3 4" key="1">
    <citation type="journal article" date="2011" name="Proc. Natl. Acad. Sci. U.S.A.">
        <title>Evolutionary erosion of yeast sex chromosomes by mating-type switching accidents.</title>
        <authorList>
            <person name="Gordon J.L."/>
            <person name="Armisen D."/>
            <person name="Proux-Wera E."/>
            <person name="Oheigeartaigh S.S."/>
            <person name="Byrne K.P."/>
            <person name="Wolfe K.H."/>
        </authorList>
    </citation>
    <scope>NUCLEOTIDE SEQUENCE [LARGE SCALE GENOMIC DNA]</scope>
    <source>
        <strain evidence="4">ATCC 10597 / BCRC 20456 / CBS 421 / NBRC 0211 / NRRL Y-12639</strain>
    </source>
</reference>
<dbReference type="PANTHER" id="PTHR12307:SF36">
    <property type="entry name" value="GLYCOGEN-BINDING SUBUNIT 76A"/>
    <property type="match status" value="1"/>
</dbReference>
<dbReference type="eggNOG" id="KOG3986">
    <property type="taxonomic scope" value="Eukaryota"/>
</dbReference>
<evidence type="ECO:0000313" key="3">
    <source>
        <dbReference type="EMBL" id="CCD25252.1"/>
    </source>
</evidence>
<feature type="compositionally biased region" description="Low complexity" evidence="1">
    <location>
        <begin position="195"/>
        <end position="204"/>
    </location>
</feature>
<dbReference type="GO" id="GO:0008157">
    <property type="term" value="F:protein phosphatase 1 binding"/>
    <property type="evidence" value="ECO:0007669"/>
    <property type="project" value="TreeGrafter"/>
</dbReference>
<dbReference type="Proteomes" id="UP000000689">
    <property type="component" value="Chromosome 5"/>
</dbReference>
<dbReference type="GO" id="GO:0000164">
    <property type="term" value="C:protein phosphatase type 1 complex"/>
    <property type="evidence" value="ECO:0007669"/>
    <property type="project" value="TreeGrafter"/>
</dbReference>
<dbReference type="KEGG" id="ndi:NDAI_0E04350"/>
<feature type="domain" description="CBM21" evidence="2">
    <location>
        <begin position="491"/>
        <end position="606"/>
    </location>
</feature>
<dbReference type="STRING" id="1071378.G0WBY2"/>
<feature type="compositionally biased region" description="Polar residues" evidence="1">
    <location>
        <begin position="178"/>
        <end position="189"/>
    </location>
</feature>
<dbReference type="GO" id="GO:0005979">
    <property type="term" value="P:regulation of glycogen biosynthetic process"/>
    <property type="evidence" value="ECO:0007669"/>
    <property type="project" value="TreeGrafter"/>
</dbReference>
<feature type="region of interest" description="Disordered" evidence="1">
    <location>
        <begin position="227"/>
        <end position="255"/>
    </location>
</feature>
<dbReference type="HOGENOM" id="CLU_017894_0_0_1"/>
<proteinExistence type="predicted"/>
<dbReference type="Gene3D" id="2.60.40.2440">
    <property type="entry name" value="Carbohydrate binding type-21 domain"/>
    <property type="match status" value="1"/>
</dbReference>
<dbReference type="InterPro" id="IPR038175">
    <property type="entry name" value="CBM21_dom_sf"/>
</dbReference>
<feature type="region of interest" description="Disordered" evidence="1">
    <location>
        <begin position="350"/>
        <end position="372"/>
    </location>
</feature>
<evidence type="ECO:0000256" key="1">
    <source>
        <dbReference type="SAM" id="MobiDB-lite"/>
    </source>
</evidence>
<accession>G0WBY2</accession>
<keyword evidence="4" id="KW-1185">Reference proteome</keyword>
<evidence type="ECO:0000259" key="2">
    <source>
        <dbReference type="PROSITE" id="PS51159"/>
    </source>
</evidence>
<evidence type="ECO:0000313" key="4">
    <source>
        <dbReference type="Proteomes" id="UP000000689"/>
    </source>
</evidence>
<dbReference type="OrthoDB" id="1881at2759"/>
<organism evidence="3 4">
    <name type="scientific">Naumovozyma dairenensis (strain ATCC 10597 / BCRC 20456 / CBS 421 / NBRC 0211 / NRRL Y-12639)</name>
    <name type="common">Saccharomyces dairenensis</name>
    <dbReference type="NCBI Taxonomy" id="1071378"/>
    <lineage>
        <taxon>Eukaryota</taxon>
        <taxon>Fungi</taxon>
        <taxon>Dikarya</taxon>
        <taxon>Ascomycota</taxon>
        <taxon>Saccharomycotina</taxon>
        <taxon>Saccharomycetes</taxon>
        <taxon>Saccharomycetales</taxon>
        <taxon>Saccharomycetaceae</taxon>
        <taxon>Naumovozyma</taxon>
    </lineage>
</organism>
<sequence>MYVKAENKRPSFSSLQGDMNKNKNEGSLSAIQTSISRGPPTYGKENENDSHHKNIIQDVSENMVDNSNAHAHPPSLIQQHFQKYNASQGNPTHMSDLKPPKRSPVNSLAFLHKPQRVTRMNIDKFPEEELERNTNLNKNIKSGFNENNFAEINIDDENKGNNGNDITEYSPIDFPSLSPRSTIPTNSFIRPSPPLNSDNDNPINSDEHQIPFFPVYKKSGELLKSSLKRRSKSLPSTSEILTKQKNRGNENNDDPRMMLMRSKSVHFGHKAPVKYFSKDESPISVQDRDEFEALLNFKQNANSPLAFDEEEMMSANLQKLRIGEQSMPIKSSASETKLRKSKRFQNVIKDKKNKNESSDSDNNITSSSSDLRLNDKENITRKNLAKFNEISDNLKIPKESHNVSKNIITSLPSRGGKVNLTYNKVVGLYNINFPILSNKNPKSLKLNIFIKLSKDQKCFPQEISLHIDRESRLNPYHMPFTSSSDSLNSINSVTGRSTTGKQTIQRSTRIITGKILVKNIFYDKRVVVRYTWNGWRTVHDVECIWVSDADGIVPGTNMEVFRFLIDDVSKVDSRAKLEFCIQYTTRNDHVRQEYWDNNDGKNYKVGLVLNGFNNPFAVK</sequence>
<protein>
    <recommendedName>
        <fullName evidence="2">CBM21 domain-containing protein</fullName>
    </recommendedName>
</protein>
<dbReference type="GeneID" id="11499001"/>
<dbReference type="Pfam" id="PF03370">
    <property type="entry name" value="CBM_21"/>
    <property type="match status" value="1"/>
</dbReference>
<name>G0WBY2_NAUDC</name>
<gene>
    <name evidence="3" type="primary">NDAI0E04350</name>
    <name evidence="3" type="ordered locus">NDAI_0E04350</name>
</gene>
<feature type="region of interest" description="Disordered" evidence="1">
    <location>
        <begin position="1"/>
        <end position="51"/>
    </location>
</feature>
<feature type="compositionally biased region" description="Low complexity" evidence="1">
    <location>
        <begin position="360"/>
        <end position="370"/>
    </location>
</feature>